<evidence type="ECO:0000259" key="2">
    <source>
        <dbReference type="PROSITE" id="PS50940"/>
    </source>
</evidence>
<dbReference type="GO" id="GO:0008061">
    <property type="term" value="F:chitin binding"/>
    <property type="evidence" value="ECO:0007669"/>
    <property type="project" value="InterPro"/>
</dbReference>
<name>A0A8B7N0Z0_HYAAZ</name>
<dbReference type="OrthoDB" id="6404946at2759"/>
<dbReference type="SUPFAM" id="SSF57625">
    <property type="entry name" value="Invertebrate chitin-binding proteins"/>
    <property type="match status" value="1"/>
</dbReference>
<evidence type="ECO:0000256" key="1">
    <source>
        <dbReference type="SAM" id="SignalP"/>
    </source>
</evidence>
<gene>
    <name evidence="4" type="primary">LOC108665270</name>
</gene>
<sequence>MALGLVLAVLMVTEAVSVLPPIDPSLCASAADGVVHCASCLQQYLCQGKQPVPLPQCFTGTVCEEVKTNAAQCVPIASATACKCTSDICDEYNSNFSATCNAGGVTNIQDCTVANPGSGDCFRGDCIDCTNLGLLKPVYEVLPPACTVAYQCDRGLVSTSNPVECPTGQYVAKDGTCVSKPPVPCDPANLCTGRCPDLTNCAQYYFCDPNGGEPGGAYSCGLNSYFDPVTRLCETGSSSVCDPWTKCDLSAPATTPIATAPITTSPPADNFQV</sequence>
<proteinExistence type="predicted"/>
<evidence type="ECO:0000313" key="3">
    <source>
        <dbReference type="Proteomes" id="UP000694843"/>
    </source>
</evidence>
<evidence type="ECO:0000313" key="4">
    <source>
        <dbReference type="RefSeq" id="XP_018007496.1"/>
    </source>
</evidence>
<dbReference type="GO" id="GO:0005576">
    <property type="term" value="C:extracellular region"/>
    <property type="evidence" value="ECO:0007669"/>
    <property type="project" value="InterPro"/>
</dbReference>
<dbReference type="KEGG" id="hazt:108665270"/>
<dbReference type="Proteomes" id="UP000694843">
    <property type="component" value="Unplaced"/>
</dbReference>
<dbReference type="InterPro" id="IPR002557">
    <property type="entry name" value="Chitin-bd_dom"/>
</dbReference>
<protein>
    <submittedName>
        <fullName evidence="4">Uncharacterized protein LOC108665270</fullName>
    </submittedName>
</protein>
<keyword evidence="3" id="KW-1185">Reference proteome</keyword>
<reference evidence="4" key="1">
    <citation type="submission" date="2025-08" db="UniProtKB">
        <authorList>
            <consortium name="RefSeq"/>
        </authorList>
    </citation>
    <scope>IDENTIFICATION</scope>
    <source>
        <tissue evidence="4">Whole organism</tissue>
    </source>
</reference>
<keyword evidence="1" id="KW-0732">Signal</keyword>
<feature type="domain" description="Chitin-binding type-2" evidence="2">
    <location>
        <begin position="188"/>
        <end position="243"/>
    </location>
</feature>
<dbReference type="InterPro" id="IPR036508">
    <property type="entry name" value="Chitin-bd_dom_sf"/>
</dbReference>
<organism evidence="3 4">
    <name type="scientific">Hyalella azteca</name>
    <name type="common">Amphipod</name>
    <dbReference type="NCBI Taxonomy" id="294128"/>
    <lineage>
        <taxon>Eukaryota</taxon>
        <taxon>Metazoa</taxon>
        <taxon>Ecdysozoa</taxon>
        <taxon>Arthropoda</taxon>
        <taxon>Crustacea</taxon>
        <taxon>Multicrustacea</taxon>
        <taxon>Malacostraca</taxon>
        <taxon>Eumalacostraca</taxon>
        <taxon>Peracarida</taxon>
        <taxon>Amphipoda</taxon>
        <taxon>Senticaudata</taxon>
        <taxon>Talitrida</taxon>
        <taxon>Talitroidea</taxon>
        <taxon>Hyalellidae</taxon>
        <taxon>Hyalella</taxon>
    </lineage>
</organism>
<feature type="signal peptide" evidence="1">
    <location>
        <begin position="1"/>
        <end position="15"/>
    </location>
</feature>
<dbReference type="PROSITE" id="PS50940">
    <property type="entry name" value="CHIT_BIND_II"/>
    <property type="match status" value="1"/>
</dbReference>
<feature type="chain" id="PRO_5034657578" evidence="1">
    <location>
        <begin position="16"/>
        <end position="273"/>
    </location>
</feature>
<dbReference type="RefSeq" id="XP_018007496.1">
    <property type="nucleotide sequence ID" value="XM_018152007.2"/>
</dbReference>
<accession>A0A8B7N0Z0</accession>
<dbReference type="GeneID" id="108665270"/>
<dbReference type="AlphaFoldDB" id="A0A8B7N0Z0"/>